<gene>
    <name evidence="1" type="ORF">pkur_cds_527</name>
</gene>
<accession>A0AA95J7T5</accession>
<dbReference type="EMBL" id="ON887157">
    <property type="protein sequence ID" value="WBR14701.1"/>
    <property type="molecule type" value="Genomic_DNA"/>
</dbReference>
<name>A0AA95J7T5_9VIRU</name>
<proteinExistence type="predicted"/>
<dbReference type="SUPFAM" id="SSF81383">
    <property type="entry name" value="F-box domain"/>
    <property type="match status" value="1"/>
</dbReference>
<evidence type="ECO:0000313" key="1">
    <source>
        <dbReference type="EMBL" id="WBR14701.1"/>
    </source>
</evidence>
<evidence type="ECO:0008006" key="3">
    <source>
        <dbReference type="Google" id="ProtNLM"/>
    </source>
</evidence>
<sequence length="322" mass="35949">MGQDADAAFGTICALPAEMMARILAMLKHGDFCRARSAHRCFCVHTADEVWRGRRVHHWLRLSPEIVCKAGRLDILAFLDARHRLPLRAHELLRLAVKHGHCAVVRFLASRRERLTDMQERYLPEQDRLIDPHDIVRIAIRRENVGMVRALCECWGPPFCLRVAISLALKMDKTQVARSLIDGSDEKDAIVLMAFLFYEQATLIRRDEDNAARCTDQLSVLTASAPANTIAMALLAIAMTGVRREPIDQQSWADHDPASLLAPQAVVARRRRRYADAIALIASVVSRDVIDAALRLAAATEAHEAEQLLVQAIHDAASLSLP</sequence>
<evidence type="ECO:0000313" key="2">
    <source>
        <dbReference type="Proteomes" id="UP001185135"/>
    </source>
</evidence>
<dbReference type="Proteomes" id="UP001185135">
    <property type="component" value="Segment"/>
</dbReference>
<reference evidence="1" key="1">
    <citation type="submission" date="2022-06" db="EMBL/GenBank/DDBJ databases">
        <authorList>
            <person name="Legendre M."/>
            <person name="Claverie J.-M."/>
            <person name="Alempic J.-M."/>
            <person name="Abergel C."/>
        </authorList>
    </citation>
    <scope>NUCLEOTIDE SEQUENCE</scope>
    <source>
        <strain evidence="1">Kuranda</strain>
    </source>
</reference>
<organism evidence="1 2">
    <name type="scientific">Pandoravirus kuranda</name>
    <dbReference type="NCBI Taxonomy" id="3019033"/>
    <lineage>
        <taxon>Viruses</taxon>
        <taxon>Pandoravirus</taxon>
    </lineage>
</organism>
<protein>
    <recommendedName>
        <fullName evidence="3">F-box domain containing protein</fullName>
    </recommendedName>
</protein>
<dbReference type="InterPro" id="IPR036047">
    <property type="entry name" value="F-box-like_dom_sf"/>
</dbReference>